<evidence type="ECO:0000313" key="2">
    <source>
        <dbReference type="Proteomes" id="UP001161391"/>
    </source>
</evidence>
<dbReference type="RefSeq" id="WP_284386720.1">
    <property type="nucleotide sequence ID" value="NZ_BSNK01000001.1"/>
</dbReference>
<comment type="caution">
    <text evidence="1">The sequence shown here is derived from an EMBL/GenBank/DDBJ whole genome shotgun (WGS) entry which is preliminary data.</text>
</comment>
<organism evidence="1 2">
    <name type="scientific">Algimonas ampicilliniresistens</name>
    <dbReference type="NCBI Taxonomy" id="1298735"/>
    <lineage>
        <taxon>Bacteria</taxon>
        <taxon>Pseudomonadati</taxon>
        <taxon>Pseudomonadota</taxon>
        <taxon>Alphaproteobacteria</taxon>
        <taxon>Maricaulales</taxon>
        <taxon>Robiginitomaculaceae</taxon>
        <taxon>Algimonas</taxon>
    </lineage>
</organism>
<dbReference type="EMBL" id="BSNK01000001">
    <property type="protein sequence ID" value="GLQ22395.1"/>
    <property type="molecule type" value="Genomic_DNA"/>
</dbReference>
<sequence>MSESADKYDSQSAEAMFRAVADDFGLRINKRHDSPIEVMMDIPKQNGLGFTITLGLQNGDELNIGVEGFWSYFFPYCDCRDFFHEVLQGLIRGDAYLLYSKQFGRLVKTELIGDVGNGVECLYSEYSRVRIPLLPYREEVLCNRTFRGHQA</sequence>
<reference evidence="1" key="1">
    <citation type="journal article" date="2014" name="Int. J. Syst. Evol. Microbiol.">
        <title>Complete genome of a new Firmicutes species belonging to the dominant human colonic microbiota ('Ruminococcus bicirculans') reveals two chromosomes and a selective capacity to utilize plant glucans.</title>
        <authorList>
            <consortium name="NISC Comparative Sequencing Program"/>
            <person name="Wegmann U."/>
            <person name="Louis P."/>
            <person name="Goesmann A."/>
            <person name="Henrissat B."/>
            <person name="Duncan S.H."/>
            <person name="Flint H.J."/>
        </authorList>
    </citation>
    <scope>NUCLEOTIDE SEQUENCE</scope>
    <source>
        <strain evidence="1">NBRC 108219</strain>
    </source>
</reference>
<evidence type="ECO:0000313" key="1">
    <source>
        <dbReference type="EMBL" id="GLQ22395.1"/>
    </source>
</evidence>
<gene>
    <name evidence="1" type="ORF">GCM10007853_02690</name>
</gene>
<dbReference type="Proteomes" id="UP001161391">
    <property type="component" value="Unassembled WGS sequence"/>
</dbReference>
<accession>A0ABQ5V4T5</accession>
<reference evidence="1" key="2">
    <citation type="submission" date="2023-01" db="EMBL/GenBank/DDBJ databases">
        <title>Draft genome sequence of Algimonas ampicilliniresistens strain NBRC 108219.</title>
        <authorList>
            <person name="Sun Q."/>
            <person name="Mori K."/>
        </authorList>
    </citation>
    <scope>NUCLEOTIDE SEQUENCE</scope>
    <source>
        <strain evidence="1">NBRC 108219</strain>
    </source>
</reference>
<name>A0ABQ5V4T5_9PROT</name>
<protein>
    <submittedName>
        <fullName evidence="1">Uncharacterized protein</fullName>
    </submittedName>
</protein>
<proteinExistence type="predicted"/>
<keyword evidence="2" id="KW-1185">Reference proteome</keyword>